<keyword evidence="2" id="KW-0964">Secreted</keyword>
<dbReference type="InterPro" id="IPR012334">
    <property type="entry name" value="Pectin_lyas_fold"/>
</dbReference>
<evidence type="ECO:0000259" key="3">
    <source>
        <dbReference type="SMART" id="SM00656"/>
    </source>
</evidence>
<evidence type="ECO:0000256" key="2">
    <source>
        <dbReference type="RuleBase" id="RU361173"/>
    </source>
</evidence>
<keyword evidence="2" id="KW-0119">Carbohydrate metabolism</keyword>
<dbReference type="Proteomes" id="UP001629953">
    <property type="component" value="Unassembled WGS sequence"/>
</dbReference>
<dbReference type="SUPFAM" id="SSF51126">
    <property type="entry name" value="Pectin lyase-like"/>
    <property type="match status" value="1"/>
</dbReference>
<feature type="domain" description="Pectate lyase" evidence="3">
    <location>
        <begin position="41"/>
        <end position="301"/>
    </location>
</feature>
<dbReference type="InterPro" id="IPR045032">
    <property type="entry name" value="PEL"/>
</dbReference>
<proteinExistence type="inferred from homology"/>
<reference evidence="4 5" key="1">
    <citation type="journal article" date="2013" name="Int. J. Syst. Evol. Microbiol.">
        <title>Celerinatantimonas yamalensis sp. nov., a cold-adapted diazotrophic bacterium from a cold permafrost brine.</title>
        <authorList>
            <person name="Shcherbakova V."/>
            <person name="Chuvilskaya N."/>
            <person name="Rivkina E."/>
            <person name="Demidov N."/>
            <person name="Uchaeva V."/>
            <person name="Suetin S."/>
            <person name="Suzina N."/>
            <person name="Gilichinsky D."/>
        </authorList>
    </citation>
    <scope>NUCLEOTIDE SEQUENCE [LARGE SCALE GENOMIC DNA]</scope>
    <source>
        <strain evidence="4 5">C7</strain>
    </source>
</reference>
<accession>A0ABW9G5N8</accession>
<comment type="similarity">
    <text evidence="2">Belongs to the polysaccharide lyase 1 family.</text>
</comment>
<comment type="subcellular location">
    <subcellularLocation>
        <location evidence="2">Secreted</location>
    </subcellularLocation>
</comment>
<gene>
    <name evidence="4" type="ORF">ABUE30_07635</name>
</gene>
<dbReference type="SMART" id="SM00656">
    <property type="entry name" value="Amb_all"/>
    <property type="match status" value="1"/>
</dbReference>
<dbReference type="PANTHER" id="PTHR31683">
    <property type="entry name" value="PECTATE LYASE 18-RELATED"/>
    <property type="match status" value="1"/>
</dbReference>
<dbReference type="EMBL" id="JBEQCT010000002">
    <property type="protein sequence ID" value="MFM2484937.1"/>
    <property type="molecule type" value="Genomic_DNA"/>
</dbReference>
<organism evidence="4 5">
    <name type="scientific">Celerinatantimonas yamalensis</name>
    <dbReference type="NCBI Taxonomy" id="559956"/>
    <lineage>
        <taxon>Bacteria</taxon>
        <taxon>Pseudomonadati</taxon>
        <taxon>Pseudomonadota</taxon>
        <taxon>Gammaproteobacteria</taxon>
        <taxon>Celerinatantimonadaceae</taxon>
        <taxon>Celerinatantimonas</taxon>
    </lineage>
</organism>
<name>A0ABW9G5N8_9GAMM</name>
<keyword evidence="1 2" id="KW-0456">Lyase</keyword>
<sequence>MGLTSAVCSATNLASQLILQQAPAASWAGVNGGTTGGQKADAAHIITVSNRFELVSALEDAGDAAKIIQVKGTIDLSDGRPYQNFNDEKHRSQIKIPSNTTLFGITADAGFIHGSLVVKEVHNVIIRNLHIETPVDVAPHFEKGDGWNAEWDGMNIITSEHVWVDHVTITDGHFTDAMYKQKDGWPYVQHDGALDIKRASDFVTVSYSLFENHNKTMLIGHSSHNGAQDRGKLRITLMDNIFKNVIQRTPRVRFGKIHVYNNLFIGDRSDNETYKYMYSYGLGTEGSIISENNSFTISNLNSPCHILKLFSKDHSGSVIDHGSVVNGQPVDFSQCDVNSSVGWKVPYQYQLKAVSSLGSLSKEVGSGHLLR</sequence>
<dbReference type="PANTHER" id="PTHR31683:SF18">
    <property type="entry name" value="PECTATE LYASE 21-RELATED"/>
    <property type="match status" value="1"/>
</dbReference>
<protein>
    <submittedName>
        <fullName evidence="4">Pectate lyase</fullName>
    </submittedName>
</protein>
<dbReference type="Pfam" id="PF00544">
    <property type="entry name" value="Pectate_lyase_4"/>
    <property type="match status" value="1"/>
</dbReference>
<dbReference type="InterPro" id="IPR011050">
    <property type="entry name" value="Pectin_lyase_fold/virulence"/>
</dbReference>
<dbReference type="InterPro" id="IPR002022">
    <property type="entry name" value="Pec_lyase"/>
</dbReference>
<evidence type="ECO:0000313" key="5">
    <source>
        <dbReference type="Proteomes" id="UP001629953"/>
    </source>
</evidence>
<keyword evidence="2" id="KW-0624">Polysaccharide degradation</keyword>
<keyword evidence="5" id="KW-1185">Reference proteome</keyword>
<evidence type="ECO:0000313" key="4">
    <source>
        <dbReference type="EMBL" id="MFM2484937.1"/>
    </source>
</evidence>
<evidence type="ECO:0000256" key="1">
    <source>
        <dbReference type="ARBA" id="ARBA00023239"/>
    </source>
</evidence>
<comment type="caution">
    <text evidence="4">The sequence shown here is derived from an EMBL/GenBank/DDBJ whole genome shotgun (WGS) entry which is preliminary data.</text>
</comment>
<dbReference type="GO" id="GO:0016829">
    <property type="term" value="F:lyase activity"/>
    <property type="evidence" value="ECO:0007669"/>
    <property type="project" value="UniProtKB-KW"/>
</dbReference>
<dbReference type="RefSeq" id="WP_408623125.1">
    <property type="nucleotide sequence ID" value="NZ_JBEQCT010000002.1"/>
</dbReference>
<dbReference type="Gene3D" id="2.160.20.10">
    <property type="entry name" value="Single-stranded right-handed beta-helix, Pectin lyase-like"/>
    <property type="match status" value="1"/>
</dbReference>